<gene>
    <name evidence="2" type="ORF">M0R89_11580</name>
</gene>
<dbReference type="GeneID" id="72185849"/>
<dbReference type="InterPro" id="IPR050256">
    <property type="entry name" value="Glycosyltransferase_2"/>
</dbReference>
<dbReference type="RefSeq" id="WP_248649244.1">
    <property type="nucleotide sequence ID" value="NZ_CP096659.1"/>
</dbReference>
<evidence type="ECO:0000313" key="3">
    <source>
        <dbReference type="Proteomes" id="UP000830729"/>
    </source>
</evidence>
<dbReference type="InterPro" id="IPR001173">
    <property type="entry name" value="Glyco_trans_2-like"/>
</dbReference>
<dbReference type="PANTHER" id="PTHR48090">
    <property type="entry name" value="UNDECAPRENYL-PHOSPHATE 4-DEOXY-4-FORMAMIDO-L-ARABINOSE TRANSFERASE-RELATED"/>
    <property type="match status" value="1"/>
</dbReference>
<dbReference type="InterPro" id="IPR029044">
    <property type="entry name" value="Nucleotide-diphossugar_trans"/>
</dbReference>
<dbReference type="AlphaFoldDB" id="A0A8U0HQM7"/>
<dbReference type="KEGG" id="halx:M0R89_11580"/>
<proteinExistence type="predicted"/>
<dbReference type="Pfam" id="PF00535">
    <property type="entry name" value="Glycos_transf_2"/>
    <property type="match status" value="1"/>
</dbReference>
<accession>A0A8U0HQM7</accession>
<protein>
    <submittedName>
        <fullName evidence="2">Glycosyltransferase family 2 protein</fullName>
    </submittedName>
</protein>
<organism evidence="2 3">
    <name type="scientific">Halorussus limi</name>
    <dbReference type="NCBI Taxonomy" id="2938695"/>
    <lineage>
        <taxon>Archaea</taxon>
        <taxon>Methanobacteriati</taxon>
        <taxon>Methanobacteriota</taxon>
        <taxon>Stenosarchaea group</taxon>
        <taxon>Halobacteria</taxon>
        <taxon>Halobacteriales</taxon>
        <taxon>Haladaptataceae</taxon>
        <taxon>Halorussus</taxon>
    </lineage>
</organism>
<keyword evidence="3" id="KW-1185">Reference proteome</keyword>
<sequence length="217" mass="23295">MSDTTALLPTLNEAVTVADVVDGLRDEGFDDVLVMDGGSTDGTPQLARDAGAHVEVQTGAGKGQAVREAMRDHIDAEYVVMLDADGTYDPADAHRLLNPLRAGEANHAIGERLDASNASAWPPHRYLGNLAFEAMFEFRRGERWDILSGYRAWTQDAWDAMGVDADGWGIETALAREALETSGVETAVVPVSYAPRPDGSESKLSPLVAVPEILSEM</sequence>
<dbReference type="EMBL" id="CP096659">
    <property type="protein sequence ID" value="UPV73188.1"/>
    <property type="molecule type" value="Genomic_DNA"/>
</dbReference>
<dbReference type="CDD" id="cd04179">
    <property type="entry name" value="DPM_DPG-synthase_like"/>
    <property type="match status" value="1"/>
</dbReference>
<dbReference type="SUPFAM" id="SSF53448">
    <property type="entry name" value="Nucleotide-diphospho-sugar transferases"/>
    <property type="match status" value="1"/>
</dbReference>
<feature type="domain" description="Glycosyltransferase 2-like" evidence="1">
    <location>
        <begin position="7"/>
        <end position="135"/>
    </location>
</feature>
<dbReference type="Proteomes" id="UP000830729">
    <property type="component" value="Chromosome"/>
</dbReference>
<name>A0A8U0HQM7_9EURY</name>
<dbReference type="PANTHER" id="PTHR48090:SF7">
    <property type="entry name" value="RFBJ PROTEIN"/>
    <property type="match status" value="1"/>
</dbReference>
<evidence type="ECO:0000259" key="1">
    <source>
        <dbReference type="Pfam" id="PF00535"/>
    </source>
</evidence>
<reference evidence="2 3" key="1">
    <citation type="submission" date="2022-04" db="EMBL/GenBank/DDBJ databases">
        <title>Diverse halophilic archaea isolated from saline environments.</title>
        <authorList>
            <person name="Cui H.-L."/>
        </authorList>
    </citation>
    <scope>NUCLEOTIDE SEQUENCE [LARGE SCALE GENOMIC DNA]</scope>
    <source>
        <strain evidence="2 3">XZYJT49</strain>
    </source>
</reference>
<evidence type="ECO:0000313" key="2">
    <source>
        <dbReference type="EMBL" id="UPV73188.1"/>
    </source>
</evidence>
<dbReference type="Gene3D" id="3.90.550.10">
    <property type="entry name" value="Spore Coat Polysaccharide Biosynthesis Protein SpsA, Chain A"/>
    <property type="match status" value="1"/>
</dbReference>